<accession>B0DUN0</accession>
<dbReference type="KEGG" id="lbc:LACBIDRAFT_310588"/>
<dbReference type="Proteomes" id="UP000001194">
    <property type="component" value="Unassembled WGS sequence"/>
</dbReference>
<evidence type="ECO:0000313" key="1">
    <source>
        <dbReference type="EMBL" id="EDR01568.1"/>
    </source>
</evidence>
<organism evidence="2">
    <name type="scientific">Laccaria bicolor (strain S238N-H82 / ATCC MYA-4686)</name>
    <name type="common">Bicoloured deceiver</name>
    <name type="synonym">Laccaria laccata var. bicolor</name>
    <dbReference type="NCBI Taxonomy" id="486041"/>
    <lineage>
        <taxon>Eukaryota</taxon>
        <taxon>Fungi</taxon>
        <taxon>Dikarya</taxon>
        <taxon>Basidiomycota</taxon>
        <taxon>Agaricomycotina</taxon>
        <taxon>Agaricomycetes</taxon>
        <taxon>Agaricomycetidae</taxon>
        <taxon>Agaricales</taxon>
        <taxon>Agaricineae</taxon>
        <taxon>Hydnangiaceae</taxon>
        <taxon>Laccaria</taxon>
    </lineage>
</organism>
<protein>
    <submittedName>
        <fullName evidence="1">Predicted protein</fullName>
    </submittedName>
</protein>
<dbReference type="GeneID" id="6083402"/>
<reference evidence="1 2" key="1">
    <citation type="journal article" date="2008" name="Nature">
        <title>The genome of Laccaria bicolor provides insights into mycorrhizal symbiosis.</title>
        <authorList>
            <person name="Martin F."/>
            <person name="Aerts A."/>
            <person name="Ahren D."/>
            <person name="Brun A."/>
            <person name="Danchin E.G.J."/>
            <person name="Duchaussoy F."/>
            <person name="Gibon J."/>
            <person name="Kohler A."/>
            <person name="Lindquist E."/>
            <person name="Pereda V."/>
            <person name="Salamov A."/>
            <person name="Shapiro H.J."/>
            <person name="Wuyts J."/>
            <person name="Blaudez D."/>
            <person name="Buee M."/>
            <person name="Brokstein P."/>
            <person name="Canbaeck B."/>
            <person name="Cohen D."/>
            <person name="Courty P.E."/>
            <person name="Coutinho P.M."/>
            <person name="Delaruelle C."/>
            <person name="Detter J.C."/>
            <person name="Deveau A."/>
            <person name="DiFazio S."/>
            <person name="Duplessis S."/>
            <person name="Fraissinet-Tachet L."/>
            <person name="Lucic E."/>
            <person name="Frey-Klett P."/>
            <person name="Fourrey C."/>
            <person name="Feussner I."/>
            <person name="Gay G."/>
            <person name="Grimwood J."/>
            <person name="Hoegger P.J."/>
            <person name="Jain P."/>
            <person name="Kilaru S."/>
            <person name="Labbe J."/>
            <person name="Lin Y.C."/>
            <person name="Legue V."/>
            <person name="Le Tacon F."/>
            <person name="Marmeisse R."/>
            <person name="Melayah D."/>
            <person name="Montanini B."/>
            <person name="Muratet M."/>
            <person name="Nehls U."/>
            <person name="Niculita-Hirzel H."/>
            <person name="Oudot-Le Secq M.P."/>
            <person name="Peter M."/>
            <person name="Quesneville H."/>
            <person name="Rajashekar B."/>
            <person name="Reich M."/>
            <person name="Rouhier N."/>
            <person name="Schmutz J."/>
            <person name="Yin T."/>
            <person name="Chalot M."/>
            <person name="Henrissat B."/>
            <person name="Kuees U."/>
            <person name="Lucas S."/>
            <person name="Van de Peer Y."/>
            <person name="Podila G.K."/>
            <person name="Polle A."/>
            <person name="Pukkila P.J."/>
            <person name="Richardson P.M."/>
            <person name="Rouze P."/>
            <person name="Sanders I.R."/>
            <person name="Stajich J.E."/>
            <person name="Tunlid A."/>
            <person name="Tuskan G."/>
            <person name="Grigoriev I.V."/>
        </authorList>
    </citation>
    <scope>NUCLEOTIDE SEQUENCE [LARGE SCALE GENOMIC DNA]</scope>
    <source>
        <strain evidence="2">S238N-H82 / ATCC MYA-4686</strain>
    </source>
</reference>
<name>B0DUN0_LACBS</name>
<keyword evidence="2" id="KW-1185">Reference proteome</keyword>
<dbReference type="RefSeq" id="XP_001887644.1">
    <property type="nucleotide sequence ID" value="XM_001887609.1"/>
</dbReference>
<dbReference type="InParanoid" id="B0DUN0"/>
<gene>
    <name evidence="1" type="ORF">LACBIDRAFT_310588</name>
</gene>
<dbReference type="OrthoDB" id="8068875at2759"/>
<dbReference type="AlphaFoldDB" id="B0DUN0"/>
<dbReference type="HOGENOM" id="CLU_3087639_0_0_1"/>
<sequence>MVEAGNAVHWPPLLLLCELYNQALLPMGDDEFFENNATTRNPLSPDELVCIH</sequence>
<proteinExistence type="predicted"/>
<evidence type="ECO:0000313" key="2">
    <source>
        <dbReference type="Proteomes" id="UP000001194"/>
    </source>
</evidence>
<dbReference type="EMBL" id="DS547137">
    <property type="protein sequence ID" value="EDR01568.1"/>
    <property type="molecule type" value="Genomic_DNA"/>
</dbReference>